<sequence length="358" mass="38852">MRCVVKRKFKLNPIACSFELANAVNGRIQLFPFGWFHPQDGREGAFYVGDSNGYQLADEINQLSIELMIDYEHQTLFIAENGKGNPAAGWIVRAEYISGEGLFADVRWTSKAVAEIKDGIYRYISPLFLADASGTVIKVLNAALTNRPALHNLAEAVAMSAQFSHFLEPNEDKTKMKELLIKLFGLSAQATDDEITTKLTALSAAKGDSSVALSDVYAELAKEQGQVVALTAKVNNPDPAKFVALSDLQAVQTELNQIKQQMNDKERDALIQSALSDGRLLPAQKAWAEKLGKENLVALSDYLATVSPNPALAGTQTGGKDPNEQTKQVALSDAEMAGAKALGLTPEEYIEKYKKAGA</sequence>
<keyword evidence="2" id="KW-1185">Reference proteome</keyword>
<accession>A0A328BXV3</accession>
<dbReference type="PIRSF" id="PIRSF016624">
    <property type="entry name" value="Mu_prophg_I"/>
    <property type="match status" value="1"/>
</dbReference>
<evidence type="ECO:0000313" key="1">
    <source>
        <dbReference type="EMBL" id="RAL17912.1"/>
    </source>
</evidence>
<dbReference type="AlphaFoldDB" id="A0A328BXV3"/>
<dbReference type="InterPro" id="IPR012106">
    <property type="entry name" value="Phage_Mu_Gp1"/>
</dbReference>
<proteinExistence type="predicted"/>
<organism evidence="1 2">
    <name type="scientific">Glaesserella australis</name>
    <dbReference type="NCBI Taxonomy" id="2094024"/>
    <lineage>
        <taxon>Bacteria</taxon>
        <taxon>Pseudomonadati</taxon>
        <taxon>Pseudomonadota</taxon>
        <taxon>Gammaproteobacteria</taxon>
        <taxon>Pasteurellales</taxon>
        <taxon>Pasteurellaceae</taxon>
        <taxon>Glaesserella</taxon>
    </lineage>
</organism>
<dbReference type="Proteomes" id="UP000248689">
    <property type="component" value="Unassembled WGS sequence"/>
</dbReference>
<name>A0A328BXV3_9PAST</name>
<dbReference type="Pfam" id="PF10123">
    <property type="entry name" value="Mu-like_Pro"/>
    <property type="match status" value="1"/>
</dbReference>
<gene>
    <name evidence="1" type="ORF">C5N92_10660</name>
</gene>
<dbReference type="EMBL" id="PTPX01000020">
    <property type="protein sequence ID" value="RAL17912.1"/>
    <property type="molecule type" value="Genomic_DNA"/>
</dbReference>
<reference evidence="2" key="1">
    <citation type="submission" date="2018-02" db="EMBL/GenBank/DDBJ databases">
        <title>Glaesserella australis sp. nov., isolated from the lungs of pigs.</title>
        <authorList>
            <person name="Turni C."/>
            <person name="Christensen H."/>
        </authorList>
    </citation>
    <scope>NUCLEOTIDE SEQUENCE [LARGE SCALE GENOMIC DNA]</scope>
    <source>
        <strain evidence="2">HS4635</strain>
    </source>
</reference>
<evidence type="ECO:0008006" key="3">
    <source>
        <dbReference type="Google" id="ProtNLM"/>
    </source>
</evidence>
<comment type="caution">
    <text evidence="1">The sequence shown here is derived from an EMBL/GenBank/DDBJ whole genome shotgun (WGS) entry which is preliminary data.</text>
</comment>
<protein>
    <recommendedName>
        <fullName evidence="3">Bacteriophage Mu I protein GP32</fullName>
    </recommendedName>
</protein>
<evidence type="ECO:0000313" key="2">
    <source>
        <dbReference type="Proteomes" id="UP000248689"/>
    </source>
</evidence>
<dbReference type="RefSeq" id="WP_111750832.1">
    <property type="nucleotide sequence ID" value="NZ_PTPX01000020.1"/>
</dbReference>
<dbReference type="OrthoDB" id="2043985at2"/>